<comment type="caution">
    <text evidence="5">The sequence shown here is derived from an EMBL/GenBank/DDBJ whole genome shotgun (WGS) entry which is preliminary data.</text>
</comment>
<dbReference type="RefSeq" id="WP_102073346.1">
    <property type="nucleotide sequence ID" value="NZ_PDNW01000004.1"/>
</dbReference>
<dbReference type="EMBL" id="PDNW01000004">
    <property type="protein sequence ID" value="PLC50799.1"/>
    <property type="molecule type" value="Genomic_DNA"/>
</dbReference>
<dbReference type="GO" id="GO:0022857">
    <property type="term" value="F:transmembrane transporter activity"/>
    <property type="evidence" value="ECO:0007669"/>
    <property type="project" value="InterPro"/>
</dbReference>
<dbReference type="Proteomes" id="UP000234190">
    <property type="component" value="Unassembled WGS sequence"/>
</dbReference>
<feature type="transmembrane region" description="Helical" evidence="4">
    <location>
        <begin position="82"/>
        <end position="100"/>
    </location>
</feature>
<proteinExistence type="predicted"/>
<keyword evidence="2 4" id="KW-1133">Transmembrane helix</keyword>
<feature type="transmembrane region" description="Helical" evidence="4">
    <location>
        <begin position="12"/>
        <end position="30"/>
    </location>
</feature>
<evidence type="ECO:0000313" key="5">
    <source>
        <dbReference type="EMBL" id="PLC50799.1"/>
    </source>
</evidence>
<dbReference type="Gene3D" id="1.20.1250.20">
    <property type="entry name" value="MFS general substrate transporter like domains"/>
    <property type="match status" value="1"/>
</dbReference>
<keyword evidence="1 4" id="KW-0812">Transmembrane</keyword>
<evidence type="ECO:0000256" key="1">
    <source>
        <dbReference type="ARBA" id="ARBA00022692"/>
    </source>
</evidence>
<sequence>MSGTDTDARRVSRPIIIIVIAELFCTSLWFSGNSTTDALRALWGLDDAGIGWLTNATQFGFIIGTLTLALTGLADRYPASRIFVASSIAGASANAGFALLSSGLPMAIGFRFLVGVCLAGVYPIGMKLILTWTNRDTGFALALLVGMLTLGTALPHGIRAIGASWPWQYIVLTSSVLTLIGGAMVYKLADGPHLSLPRNGQRKFSWEGALGAFKLPDFRAAAFGYFGHMWELYAFWTIVPLLLTRSLGDTLPASAAAALAFAIIAIGAAGCLAGGFLVRRFGSARIAFVALAVSGLLCGLYPFLVGLPAPWLLGLLLVWGTAVVADSPQFSTVNGQLK</sequence>
<name>A0A2N4U731_9BURK</name>
<dbReference type="AlphaFoldDB" id="A0A2N4U731"/>
<dbReference type="Pfam" id="PF07690">
    <property type="entry name" value="MFS_1"/>
    <property type="match status" value="1"/>
</dbReference>
<evidence type="ECO:0000256" key="2">
    <source>
        <dbReference type="ARBA" id="ARBA00022989"/>
    </source>
</evidence>
<feature type="transmembrane region" description="Helical" evidence="4">
    <location>
        <begin position="285"/>
        <end position="304"/>
    </location>
</feature>
<dbReference type="OrthoDB" id="9781976at2"/>
<feature type="transmembrane region" description="Helical" evidence="4">
    <location>
        <begin position="106"/>
        <end position="125"/>
    </location>
</feature>
<dbReference type="InterPro" id="IPR036259">
    <property type="entry name" value="MFS_trans_sf"/>
</dbReference>
<accession>A0A2N4U731</accession>
<dbReference type="SUPFAM" id="SSF103473">
    <property type="entry name" value="MFS general substrate transporter"/>
    <property type="match status" value="1"/>
</dbReference>
<dbReference type="PANTHER" id="PTHR23521">
    <property type="entry name" value="TRANSPORTER MFS SUPERFAMILY"/>
    <property type="match status" value="1"/>
</dbReference>
<protein>
    <submittedName>
        <fullName evidence="5">MFS transporter</fullName>
    </submittedName>
</protein>
<evidence type="ECO:0000256" key="3">
    <source>
        <dbReference type="ARBA" id="ARBA00023136"/>
    </source>
</evidence>
<feature type="transmembrane region" description="Helical" evidence="4">
    <location>
        <begin position="50"/>
        <end position="70"/>
    </location>
</feature>
<feature type="transmembrane region" description="Helical" evidence="4">
    <location>
        <begin position="255"/>
        <end position="278"/>
    </location>
</feature>
<feature type="transmembrane region" description="Helical" evidence="4">
    <location>
        <begin position="222"/>
        <end position="243"/>
    </location>
</feature>
<feature type="transmembrane region" description="Helical" evidence="4">
    <location>
        <begin position="167"/>
        <end position="189"/>
    </location>
</feature>
<evidence type="ECO:0000256" key="4">
    <source>
        <dbReference type="SAM" id="Phobius"/>
    </source>
</evidence>
<dbReference type="InterPro" id="IPR011701">
    <property type="entry name" value="MFS"/>
</dbReference>
<dbReference type="PANTHER" id="PTHR23521:SF3">
    <property type="entry name" value="MFS TRANSPORTER"/>
    <property type="match status" value="1"/>
</dbReference>
<keyword evidence="3 4" id="KW-0472">Membrane</keyword>
<gene>
    <name evidence="5" type="ORF">CR159_07340</name>
</gene>
<keyword evidence="6" id="KW-1185">Reference proteome</keyword>
<dbReference type="GO" id="GO:0005886">
    <property type="term" value="C:plasma membrane"/>
    <property type="evidence" value="ECO:0007669"/>
    <property type="project" value="TreeGrafter"/>
</dbReference>
<evidence type="ECO:0000313" key="6">
    <source>
        <dbReference type="Proteomes" id="UP000234190"/>
    </source>
</evidence>
<reference evidence="5 6" key="1">
    <citation type="submission" date="2017-10" db="EMBL/GenBank/DDBJ databases">
        <title>Two draft genome sequences of Pusillimonas sp. strains isolated from a nitrate- and radionuclide-contaminated groundwater in Russia.</title>
        <authorList>
            <person name="Grouzdev D.S."/>
            <person name="Tourova T.P."/>
            <person name="Goeva M.A."/>
            <person name="Babich T.L."/>
            <person name="Sokolova D.S."/>
            <person name="Abdullin R."/>
            <person name="Poltaraus A.B."/>
            <person name="Toshchakov S.V."/>
            <person name="Nazina T.N."/>
        </authorList>
    </citation>
    <scope>NUCLEOTIDE SEQUENCE [LARGE SCALE GENOMIC DNA]</scope>
    <source>
        <strain evidence="5 6">JR1/69-3-13</strain>
    </source>
</reference>
<organism evidence="5 6">
    <name type="scientific">Pollutimonas subterranea</name>
    <dbReference type="NCBI Taxonomy" id="2045210"/>
    <lineage>
        <taxon>Bacteria</taxon>
        <taxon>Pseudomonadati</taxon>
        <taxon>Pseudomonadota</taxon>
        <taxon>Betaproteobacteria</taxon>
        <taxon>Burkholderiales</taxon>
        <taxon>Alcaligenaceae</taxon>
        <taxon>Pollutimonas</taxon>
    </lineage>
</organism>
<feature type="transmembrane region" description="Helical" evidence="4">
    <location>
        <begin position="137"/>
        <end position="155"/>
    </location>
</feature>